<dbReference type="RefSeq" id="WP_163248319.1">
    <property type="nucleotide sequence ID" value="NZ_SXDP01000001.1"/>
</dbReference>
<dbReference type="AlphaFoldDB" id="A0A6M0R704"/>
<dbReference type="PROSITE" id="PS51257">
    <property type="entry name" value="PROKAR_LIPOPROTEIN"/>
    <property type="match status" value="1"/>
</dbReference>
<dbReference type="Proteomes" id="UP000473885">
    <property type="component" value="Unassembled WGS sequence"/>
</dbReference>
<protein>
    <submittedName>
        <fullName evidence="2">ABC transporter permease subunit</fullName>
    </submittedName>
</protein>
<evidence type="ECO:0000313" key="2">
    <source>
        <dbReference type="EMBL" id="NEZ45996.1"/>
    </source>
</evidence>
<sequence>MGKHILKSIMTSMVIIITIVLIIGCDDKSTEDSKKGILLSVSLEILTDIILAVGRILGEAATLLYTAGMSATPLKFTANITSKFFPFNLMRLTERLSVYIWQINSESTVKDASRIADGAVAMLIIMVILFNILTRVIGKNIYRIYTGTN</sequence>
<feature type="transmembrane region" description="Helical" evidence="1">
    <location>
        <begin position="115"/>
        <end position="133"/>
    </location>
</feature>
<gene>
    <name evidence="2" type="ORF">FDF74_02070</name>
</gene>
<name>A0A6M0R704_9CLOT</name>
<evidence type="ECO:0000313" key="3">
    <source>
        <dbReference type="Proteomes" id="UP000473885"/>
    </source>
</evidence>
<keyword evidence="1" id="KW-0472">Membrane</keyword>
<dbReference type="EMBL" id="SXDP01000001">
    <property type="protein sequence ID" value="NEZ45996.1"/>
    <property type="molecule type" value="Genomic_DNA"/>
</dbReference>
<keyword evidence="1" id="KW-0812">Transmembrane</keyword>
<comment type="caution">
    <text evidence="2">The sequence shown here is derived from an EMBL/GenBank/DDBJ whole genome shotgun (WGS) entry which is preliminary data.</text>
</comment>
<keyword evidence="3" id="KW-1185">Reference proteome</keyword>
<accession>A0A6M0R704</accession>
<proteinExistence type="predicted"/>
<evidence type="ECO:0000256" key="1">
    <source>
        <dbReference type="SAM" id="Phobius"/>
    </source>
</evidence>
<reference evidence="2 3" key="1">
    <citation type="submission" date="2019-04" db="EMBL/GenBank/DDBJ databases">
        <title>Genome sequencing of Clostridium botulinum Groups I-IV and Clostridium butyricum.</title>
        <authorList>
            <person name="Brunt J."/>
            <person name="Van Vliet A.H.M."/>
            <person name="Stringer S.C."/>
            <person name="Carter A.T."/>
            <person name="Peck M.W."/>
        </authorList>
    </citation>
    <scope>NUCLEOTIDE SEQUENCE [LARGE SCALE GENOMIC DNA]</scope>
    <source>
        <strain evidence="2 3">IFR 18/094</strain>
    </source>
</reference>
<dbReference type="PANTHER" id="PTHR43470">
    <property type="entry name" value="PHOSPHATE TRANSPORT SYSTEM PERMEASE PROTEIN PSTA-RELATED"/>
    <property type="match status" value="1"/>
</dbReference>
<organism evidence="2 3">
    <name type="scientific">Clostridium niameyense</name>
    <dbReference type="NCBI Taxonomy" id="1622073"/>
    <lineage>
        <taxon>Bacteria</taxon>
        <taxon>Bacillati</taxon>
        <taxon>Bacillota</taxon>
        <taxon>Clostridia</taxon>
        <taxon>Eubacteriales</taxon>
        <taxon>Clostridiaceae</taxon>
        <taxon>Clostridium</taxon>
    </lineage>
</organism>
<feature type="transmembrane region" description="Helical" evidence="1">
    <location>
        <begin position="37"/>
        <end position="57"/>
    </location>
</feature>
<dbReference type="PANTHER" id="PTHR43470:SF4">
    <property type="entry name" value="ABC TRANSPORTER PERMEASE PROTEIN YQGI-RELATED"/>
    <property type="match status" value="1"/>
</dbReference>
<keyword evidence="1" id="KW-1133">Transmembrane helix</keyword>
<feature type="transmembrane region" description="Helical" evidence="1">
    <location>
        <begin position="6"/>
        <end position="25"/>
    </location>
</feature>